<dbReference type="SUPFAM" id="SSF56349">
    <property type="entry name" value="DNA breaking-rejoining enzymes"/>
    <property type="match status" value="1"/>
</dbReference>
<evidence type="ECO:0000256" key="2">
    <source>
        <dbReference type="ARBA" id="ARBA00023172"/>
    </source>
</evidence>
<protein>
    <submittedName>
        <fullName evidence="4">Site-specific integrase</fullName>
    </submittedName>
</protein>
<dbReference type="CDD" id="cd00397">
    <property type="entry name" value="DNA_BRE_C"/>
    <property type="match status" value="1"/>
</dbReference>
<dbReference type="InterPro" id="IPR002104">
    <property type="entry name" value="Integrase_catalytic"/>
</dbReference>
<keyword evidence="5" id="KW-1185">Reference proteome</keyword>
<dbReference type="PROSITE" id="PS51898">
    <property type="entry name" value="TYR_RECOMBINASE"/>
    <property type="match status" value="1"/>
</dbReference>
<dbReference type="Proteomes" id="UP000652755">
    <property type="component" value="Unassembled WGS sequence"/>
</dbReference>
<dbReference type="EMBL" id="JACRYL010000031">
    <property type="protein sequence ID" value="MBC6112982.1"/>
    <property type="molecule type" value="Genomic_DNA"/>
</dbReference>
<organism evidence="4 5">
    <name type="scientific">Pedobacter fastidiosus</name>
    <dbReference type="NCBI Taxonomy" id="2765361"/>
    <lineage>
        <taxon>Bacteria</taxon>
        <taxon>Pseudomonadati</taxon>
        <taxon>Bacteroidota</taxon>
        <taxon>Sphingobacteriia</taxon>
        <taxon>Sphingobacteriales</taxon>
        <taxon>Sphingobacteriaceae</taxon>
        <taxon>Pedobacter</taxon>
    </lineage>
</organism>
<accession>A0ABR7KY27</accession>
<dbReference type="InterPro" id="IPR050090">
    <property type="entry name" value="Tyrosine_recombinase_XerCD"/>
</dbReference>
<keyword evidence="2" id="KW-0233">DNA recombination</keyword>
<keyword evidence="1" id="KW-0159">Chromosome partition</keyword>
<dbReference type="InterPro" id="IPR011010">
    <property type="entry name" value="DNA_brk_join_enz"/>
</dbReference>
<evidence type="ECO:0000259" key="3">
    <source>
        <dbReference type="PROSITE" id="PS51898"/>
    </source>
</evidence>
<dbReference type="PANTHER" id="PTHR30349:SF81">
    <property type="entry name" value="TYROSINE RECOMBINASE XERC"/>
    <property type="match status" value="1"/>
</dbReference>
<dbReference type="Gene3D" id="1.10.443.10">
    <property type="entry name" value="Intergrase catalytic core"/>
    <property type="match status" value="1"/>
</dbReference>
<dbReference type="Pfam" id="PF00589">
    <property type="entry name" value="Phage_integrase"/>
    <property type="match status" value="1"/>
</dbReference>
<dbReference type="RefSeq" id="WP_187073400.1">
    <property type="nucleotide sequence ID" value="NZ_JACRYL010000031.1"/>
</dbReference>
<proteinExistence type="predicted"/>
<dbReference type="PANTHER" id="PTHR30349">
    <property type="entry name" value="PHAGE INTEGRASE-RELATED"/>
    <property type="match status" value="1"/>
</dbReference>
<evidence type="ECO:0000313" key="4">
    <source>
        <dbReference type="EMBL" id="MBC6112982.1"/>
    </source>
</evidence>
<reference evidence="4 5" key="1">
    <citation type="submission" date="2020-08" db="EMBL/GenBank/DDBJ databases">
        <authorList>
            <person name="Sun Q."/>
            <person name="Inoue M."/>
        </authorList>
    </citation>
    <scope>NUCLEOTIDE SEQUENCE [LARGE SCALE GENOMIC DNA]</scope>
    <source>
        <strain evidence="4 5">CCM 8938</strain>
    </source>
</reference>
<sequence>MAKFTFSAPFLSDKDSKKWMVRYKIQYDGMKPEYRKEFGKRYNLSINDSSLNNKERLENAEVLVATILSELQRGIDPENSIEGYQELKRLQLEAEKKYTLQFNFDFYFQKLGYDKPSEKQKDSARNIKMFFQNQFIPYFNNLKIDDVRELNKQVLRDYLDFQYNSGDWVASSVNVRKGWISAFFGKLVEFDVLAINPIASIKNYKSSGVKVIRFQTFSENEVETIFKYCKDNGLIRLELFLKIIYYAYIRKSEIRRLTFEHIDLSNSRFKISEDISKKGEVGKIYSVLMHPELIDALKRYIKHYNLNADDHNKVLMSLTKRNSPLAVNFIQGDFDKMLVGVKIANPKMFQKKGQTIYSFKHSGVQHRYDRLKSEIGGAKALDFIRSQCRHKSQSTTEIYLQNIGCDISPDDTTNYFL</sequence>
<dbReference type="InterPro" id="IPR013762">
    <property type="entry name" value="Integrase-like_cat_sf"/>
</dbReference>
<name>A0ABR7KY27_9SPHI</name>
<gene>
    <name evidence="4" type="ORF">H7U22_21385</name>
</gene>
<evidence type="ECO:0000313" key="5">
    <source>
        <dbReference type="Proteomes" id="UP000652755"/>
    </source>
</evidence>
<evidence type="ECO:0000256" key="1">
    <source>
        <dbReference type="ARBA" id="ARBA00022829"/>
    </source>
</evidence>
<feature type="domain" description="Tyr recombinase" evidence="3">
    <location>
        <begin position="212"/>
        <end position="417"/>
    </location>
</feature>
<comment type="caution">
    <text evidence="4">The sequence shown here is derived from an EMBL/GenBank/DDBJ whole genome shotgun (WGS) entry which is preliminary data.</text>
</comment>